<keyword evidence="4 5" id="KW-0472">Membrane</keyword>
<feature type="domain" description="O-antigen ligase-related" evidence="6">
    <location>
        <begin position="237"/>
        <end position="379"/>
    </location>
</feature>
<keyword evidence="8" id="KW-1185">Reference proteome</keyword>
<accession>A0A6P1YQQ7</accession>
<sequence length="452" mass="49526">MVLAWVPFRFGSNHLISWSINAVLLSLLLVAFEAGKLVLGAKRPVAIRHIAWAGAVLAGLIGWILFQLSPYAPSAWQNDFWSLTRDVLAQIPGAEVVQGRISVTPDAGLIGLMKLVTCAAAFYLALQLCRDQRRADFLMIGFVLIALGYAIFGIVQEVAFPDRVLWIQKTAYEHFVVSTFINRNNYATYAGMGVIVTLGVLFESYRRAGVGRRLPFGQRLATLIEVTPRTGLPIAVALVTIMISLIWTGSRGGVLTTLGGVTMLLLPLFLMAGSRKTMLVATLAVVAAVLLVMVGYGGDLAERFADSAGAGERRFDVVRRVWEAALDVPWTGFGYGSFDRMFAVYRNTDMLLRAHWDKAHNTYVELLFDLGFPAAIAFFGLVGGLIGSIVFRLSQRETRPIYCLVVLAVSFQVLMHAVVDFSLQIQGVTITFWILLGAGVAQSWSRQVDTSI</sequence>
<feature type="transmembrane region" description="Helical" evidence="5">
    <location>
        <begin position="226"/>
        <end position="247"/>
    </location>
</feature>
<organism evidence="7 8">
    <name type="scientific">Ancylobacter pratisalsi</name>
    <dbReference type="NCBI Taxonomy" id="1745854"/>
    <lineage>
        <taxon>Bacteria</taxon>
        <taxon>Pseudomonadati</taxon>
        <taxon>Pseudomonadota</taxon>
        <taxon>Alphaproteobacteria</taxon>
        <taxon>Hyphomicrobiales</taxon>
        <taxon>Xanthobacteraceae</taxon>
        <taxon>Ancylobacter</taxon>
    </lineage>
</organism>
<name>A0A6P1YQQ7_9HYPH</name>
<dbReference type="InterPro" id="IPR051533">
    <property type="entry name" value="WaaL-like"/>
</dbReference>
<feature type="transmembrane region" description="Helical" evidence="5">
    <location>
        <begin position="107"/>
        <end position="125"/>
    </location>
</feature>
<dbReference type="RefSeq" id="WP_163076602.1">
    <property type="nucleotide sequence ID" value="NZ_CP048630.1"/>
</dbReference>
<dbReference type="KEGG" id="apra:G3A50_18415"/>
<feature type="transmembrane region" description="Helical" evidence="5">
    <location>
        <begin position="253"/>
        <end position="272"/>
    </location>
</feature>
<dbReference type="Proteomes" id="UP000464751">
    <property type="component" value="Chromosome"/>
</dbReference>
<protein>
    <submittedName>
        <fullName evidence="7">O-antigen ligase family protein</fullName>
    </submittedName>
</protein>
<feature type="transmembrane region" description="Helical" evidence="5">
    <location>
        <begin position="401"/>
        <end position="419"/>
    </location>
</feature>
<feature type="transmembrane region" description="Helical" evidence="5">
    <location>
        <begin position="15"/>
        <end position="34"/>
    </location>
</feature>
<keyword evidence="2 5" id="KW-0812">Transmembrane</keyword>
<feature type="transmembrane region" description="Helical" evidence="5">
    <location>
        <begin position="46"/>
        <end position="66"/>
    </location>
</feature>
<feature type="transmembrane region" description="Helical" evidence="5">
    <location>
        <begin position="279"/>
        <end position="298"/>
    </location>
</feature>
<proteinExistence type="predicted"/>
<keyword evidence="7" id="KW-0436">Ligase</keyword>
<dbReference type="EMBL" id="CP048630">
    <property type="protein sequence ID" value="QIB35462.1"/>
    <property type="molecule type" value="Genomic_DNA"/>
</dbReference>
<gene>
    <name evidence="7" type="ORF">G3A50_18415</name>
</gene>
<evidence type="ECO:0000313" key="8">
    <source>
        <dbReference type="Proteomes" id="UP000464751"/>
    </source>
</evidence>
<evidence type="ECO:0000256" key="4">
    <source>
        <dbReference type="ARBA" id="ARBA00023136"/>
    </source>
</evidence>
<dbReference type="GO" id="GO:0016020">
    <property type="term" value="C:membrane"/>
    <property type="evidence" value="ECO:0007669"/>
    <property type="project" value="UniProtKB-SubCell"/>
</dbReference>
<evidence type="ECO:0000313" key="7">
    <source>
        <dbReference type="EMBL" id="QIB35462.1"/>
    </source>
</evidence>
<dbReference type="GO" id="GO:0016874">
    <property type="term" value="F:ligase activity"/>
    <property type="evidence" value="ECO:0007669"/>
    <property type="project" value="UniProtKB-KW"/>
</dbReference>
<dbReference type="InterPro" id="IPR007016">
    <property type="entry name" value="O-antigen_ligase-rel_domated"/>
</dbReference>
<feature type="transmembrane region" description="Helical" evidence="5">
    <location>
        <begin position="186"/>
        <end position="205"/>
    </location>
</feature>
<reference evidence="7 8" key="1">
    <citation type="submission" date="2020-02" db="EMBL/GenBank/DDBJ databases">
        <authorList>
            <person name="Li G."/>
        </authorList>
    </citation>
    <scope>NUCLEOTIDE SEQUENCE [LARGE SCALE GENOMIC DNA]</scope>
    <source>
        <strain evidence="7 8">DSM 102029</strain>
    </source>
</reference>
<evidence type="ECO:0000256" key="5">
    <source>
        <dbReference type="SAM" id="Phobius"/>
    </source>
</evidence>
<comment type="subcellular location">
    <subcellularLocation>
        <location evidence="1">Membrane</location>
        <topology evidence="1">Multi-pass membrane protein</topology>
    </subcellularLocation>
</comment>
<feature type="transmembrane region" description="Helical" evidence="5">
    <location>
        <begin position="137"/>
        <end position="155"/>
    </location>
</feature>
<keyword evidence="3 5" id="KW-1133">Transmembrane helix</keyword>
<dbReference type="Pfam" id="PF04932">
    <property type="entry name" value="Wzy_C"/>
    <property type="match status" value="1"/>
</dbReference>
<dbReference type="AlphaFoldDB" id="A0A6P1YQQ7"/>
<feature type="transmembrane region" description="Helical" evidence="5">
    <location>
        <begin position="370"/>
        <end position="394"/>
    </location>
</feature>
<feature type="transmembrane region" description="Helical" evidence="5">
    <location>
        <begin position="425"/>
        <end position="444"/>
    </location>
</feature>
<evidence type="ECO:0000256" key="1">
    <source>
        <dbReference type="ARBA" id="ARBA00004141"/>
    </source>
</evidence>
<evidence type="ECO:0000256" key="3">
    <source>
        <dbReference type="ARBA" id="ARBA00022989"/>
    </source>
</evidence>
<dbReference type="PANTHER" id="PTHR37422">
    <property type="entry name" value="TEICHURONIC ACID BIOSYNTHESIS PROTEIN TUAE"/>
    <property type="match status" value="1"/>
</dbReference>
<evidence type="ECO:0000259" key="6">
    <source>
        <dbReference type="Pfam" id="PF04932"/>
    </source>
</evidence>
<dbReference type="PANTHER" id="PTHR37422:SF23">
    <property type="entry name" value="TEICHURONIC ACID BIOSYNTHESIS PROTEIN TUAE"/>
    <property type="match status" value="1"/>
</dbReference>
<evidence type="ECO:0000256" key="2">
    <source>
        <dbReference type="ARBA" id="ARBA00022692"/>
    </source>
</evidence>